<gene>
    <name evidence="2" type="ORF">A1O1_06370</name>
</gene>
<accession>W9Y9T2</accession>
<organism evidence="2 3">
    <name type="scientific">Capronia coronata CBS 617.96</name>
    <dbReference type="NCBI Taxonomy" id="1182541"/>
    <lineage>
        <taxon>Eukaryota</taxon>
        <taxon>Fungi</taxon>
        <taxon>Dikarya</taxon>
        <taxon>Ascomycota</taxon>
        <taxon>Pezizomycotina</taxon>
        <taxon>Eurotiomycetes</taxon>
        <taxon>Chaetothyriomycetidae</taxon>
        <taxon>Chaetothyriales</taxon>
        <taxon>Herpotrichiellaceae</taxon>
        <taxon>Capronia</taxon>
    </lineage>
</organism>
<feature type="transmembrane region" description="Helical" evidence="1">
    <location>
        <begin position="225"/>
        <end position="246"/>
    </location>
</feature>
<keyword evidence="1" id="KW-0472">Membrane</keyword>
<dbReference type="HOGENOM" id="CLU_1030709_0_0_1"/>
<comment type="caution">
    <text evidence="2">The sequence shown here is derived from an EMBL/GenBank/DDBJ whole genome shotgun (WGS) entry which is preliminary data.</text>
</comment>
<keyword evidence="3" id="KW-1185">Reference proteome</keyword>
<evidence type="ECO:0000313" key="2">
    <source>
        <dbReference type="EMBL" id="EXJ86001.1"/>
    </source>
</evidence>
<sequence length="256" mass="28791">MDMGPDDIDLDDLEYNEHIYHIAVNSQRERLRRSAAAPFKAVFTFLSMVYNYLLRLRSNSVGNALFWVILTLSFLVLAGAVTVVVFLTISTWLHGLKWMDPNFSYAPTTSVLSATPTSPWASLHYTAPVAHKNVPVGMLHPDNRPPVPRLPLIHDDPPPSNESSHKRNLENCATNLLQRLLGDDVEASTDMETALNRCQTAISAVLKDLFSPKFPPEPAKSRSGAWKWVVFMVLLGFCVLGARFLLRKMRFRLRGC</sequence>
<feature type="transmembrane region" description="Helical" evidence="1">
    <location>
        <begin position="65"/>
        <end position="93"/>
    </location>
</feature>
<reference evidence="2 3" key="1">
    <citation type="submission" date="2013-03" db="EMBL/GenBank/DDBJ databases">
        <title>The Genome Sequence of Capronia coronata CBS 617.96.</title>
        <authorList>
            <consortium name="The Broad Institute Genomics Platform"/>
            <person name="Cuomo C."/>
            <person name="de Hoog S."/>
            <person name="Gorbushina A."/>
            <person name="Walker B."/>
            <person name="Young S.K."/>
            <person name="Zeng Q."/>
            <person name="Gargeya S."/>
            <person name="Fitzgerald M."/>
            <person name="Haas B."/>
            <person name="Abouelleil A."/>
            <person name="Allen A.W."/>
            <person name="Alvarado L."/>
            <person name="Arachchi H.M."/>
            <person name="Berlin A.M."/>
            <person name="Chapman S.B."/>
            <person name="Gainer-Dewar J."/>
            <person name="Goldberg J."/>
            <person name="Griggs A."/>
            <person name="Gujja S."/>
            <person name="Hansen M."/>
            <person name="Howarth C."/>
            <person name="Imamovic A."/>
            <person name="Ireland A."/>
            <person name="Larimer J."/>
            <person name="McCowan C."/>
            <person name="Murphy C."/>
            <person name="Pearson M."/>
            <person name="Poon T.W."/>
            <person name="Priest M."/>
            <person name="Roberts A."/>
            <person name="Saif S."/>
            <person name="Shea T."/>
            <person name="Sisk P."/>
            <person name="Sykes S."/>
            <person name="Wortman J."/>
            <person name="Nusbaum C."/>
            <person name="Birren B."/>
        </authorList>
    </citation>
    <scope>NUCLEOTIDE SEQUENCE [LARGE SCALE GENOMIC DNA]</scope>
    <source>
        <strain evidence="2 3">CBS 617.96</strain>
    </source>
</reference>
<evidence type="ECO:0000313" key="3">
    <source>
        <dbReference type="Proteomes" id="UP000019484"/>
    </source>
</evidence>
<protein>
    <submittedName>
        <fullName evidence="2">Uncharacterized protein</fullName>
    </submittedName>
</protein>
<dbReference type="Proteomes" id="UP000019484">
    <property type="component" value="Unassembled WGS sequence"/>
</dbReference>
<name>W9Y9T2_9EURO</name>
<dbReference type="AlphaFoldDB" id="W9Y9T2"/>
<dbReference type="RefSeq" id="XP_007725439.1">
    <property type="nucleotide sequence ID" value="XM_007727249.1"/>
</dbReference>
<dbReference type="GeneID" id="19161238"/>
<keyword evidence="1" id="KW-1133">Transmembrane helix</keyword>
<feature type="transmembrane region" description="Helical" evidence="1">
    <location>
        <begin position="35"/>
        <end position="53"/>
    </location>
</feature>
<dbReference type="EMBL" id="AMWN01000005">
    <property type="protein sequence ID" value="EXJ86001.1"/>
    <property type="molecule type" value="Genomic_DNA"/>
</dbReference>
<keyword evidence="1" id="KW-0812">Transmembrane</keyword>
<proteinExistence type="predicted"/>
<evidence type="ECO:0000256" key="1">
    <source>
        <dbReference type="SAM" id="Phobius"/>
    </source>
</evidence>